<dbReference type="InterPro" id="IPR052603">
    <property type="entry name" value="EFCB6"/>
</dbReference>
<comment type="caution">
    <text evidence="1">The sequence shown here is derived from an EMBL/GenBank/DDBJ whole genome shotgun (WGS) entry which is preliminary data.</text>
</comment>
<reference evidence="1" key="1">
    <citation type="submission" date="2017-09" db="EMBL/GenBank/DDBJ databases">
        <title>Contemporary evolution of a Lepidopteran species, Heliothis virescens, in response to modern agricultural practices.</title>
        <authorList>
            <person name="Fritz M.L."/>
            <person name="Deyonke A.M."/>
            <person name="Papanicolaou A."/>
            <person name="Micinski S."/>
            <person name="Westbrook J."/>
            <person name="Gould F."/>
        </authorList>
    </citation>
    <scope>NUCLEOTIDE SEQUENCE [LARGE SCALE GENOMIC DNA]</scope>
    <source>
        <strain evidence="1">HvINT-</strain>
        <tissue evidence="1">Whole body</tissue>
    </source>
</reference>
<evidence type="ECO:0000313" key="1">
    <source>
        <dbReference type="EMBL" id="PCG70590.1"/>
    </source>
</evidence>
<dbReference type="STRING" id="7102.A0A2A4JGP2"/>
<dbReference type="Gene3D" id="1.10.238.10">
    <property type="entry name" value="EF-hand"/>
    <property type="match status" value="1"/>
</dbReference>
<dbReference type="PANTHER" id="PTHR20875:SF0">
    <property type="entry name" value="GH12158P"/>
    <property type="match status" value="1"/>
</dbReference>
<organism evidence="1">
    <name type="scientific">Heliothis virescens</name>
    <name type="common">Tobacco budworm moth</name>
    <dbReference type="NCBI Taxonomy" id="7102"/>
    <lineage>
        <taxon>Eukaryota</taxon>
        <taxon>Metazoa</taxon>
        <taxon>Ecdysozoa</taxon>
        <taxon>Arthropoda</taxon>
        <taxon>Hexapoda</taxon>
        <taxon>Insecta</taxon>
        <taxon>Pterygota</taxon>
        <taxon>Neoptera</taxon>
        <taxon>Endopterygota</taxon>
        <taxon>Lepidoptera</taxon>
        <taxon>Glossata</taxon>
        <taxon>Ditrysia</taxon>
        <taxon>Noctuoidea</taxon>
        <taxon>Noctuidae</taxon>
        <taxon>Heliothinae</taxon>
        <taxon>Heliothis</taxon>
    </lineage>
</organism>
<dbReference type="PANTHER" id="PTHR20875">
    <property type="entry name" value="EF-HAND CALCIUM-BINDING DOMAIN-CONTAINING PROTEIN 6-RELATED"/>
    <property type="match status" value="1"/>
</dbReference>
<accession>A0A2A4JGP2</accession>
<protein>
    <recommendedName>
        <fullName evidence="2">EF-hand domain-containing protein</fullName>
    </recommendedName>
</protein>
<evidence type="ECO:0008006" key="2">
    <source>
        <dbReference type="Google" id="ProtNLM"/>
    </source>
</evidence>
<dbReference type="SUPFAM" id="SSF47473">
    <property type="entry name" value="EF-hand"/>
    <property type="match status" value="1"/>
</dbReference>
<name>A0A2A4JGP2_HELVI</name>
<sequence>MVREGVRPREFLKQFDPRNELVIPRADFYRGLASAGLALTPLEMDTLMEDYDPLNSGRIAPQQFRRGLDAMGLGNILSQNELLCVMRHYLDPNDNERVCWRTFEDDCDQVFTIKELEKHPEARAGSAAAAVLELPPRGAAPDRGEGESPADLDAAEAALMRVRAACTERAIDLRPAFCDHDESVSH</sequence>
<dbReference type="EMBL" id="NWSH01001644">
    <property type="protein sequence ID" value="PCG70590.1"/>
    <property type="molecule type" value="Genomic_DNA"/>
</dbReference>
<gene>
    <name evidence="1" type="ORF">B5V51_2797</name>
</gene>
<dbReference type="InterPro" id="IPR011992">
    <property type="entry name" value="EF-hand-dom_pair"/>
</dbReference>
<proteinExistence type="predicted"/>
<dbReference type="AlphaFoldDB" id="A0A2A4JGP2"/>